<proteinExistence type="predicted"/>
<feature type="non-terminal residue" evidence="1">
    <location>
        <position position="1"/>
    </location>
</feature>
<organism evidence="1 2">
    <name type="scientific">Pristionchus mayeri</name>
    <dbReference type="NCBI Taxonomy" id="1317129"/>
    <lineage>
        <taxon>Eukaryota</taxon>
        <taxon>Metazoa</taxon>
        <taxon>Ecdysozoa</taxon>
        <taxon>Nematoda</taxon>
        <taxon>Chromadorea</taxon>
        <taxon>Rhabditida</taxon>
        <taxon>Rhabditina</taxon>
        <taxon>Diplogasteromorpha</taxon>
        <taxon>Diplogasteroidea</taxon>
        <taxon>Neodiplogasteridae</taxon>
        <taxon>Pristionchus</taxon>
    </lineage>
</organism>
<comment type="caution">
    <text evidence="1">The sequence shown here is derived from an EMBL/GenBank/DDBJ whole genome shotgun (WGS) entry which is preliminary data.</text>
</comment>
<evidence type="ECO:0000313" key="1">
    <source>
        <dbReference type="EMBL" id="GMR36696.1"/>
    </source>
</evidence>
<sequence>PDKGDYPLYEDLLLPEPSKFEETTEELPTKFPLAIQPGEKVCFHSTDTLDVLEMYKMKMERMMKEVESTHHPTTTQFPLTEEFVIGPGGVPISRVTNITHCSCSPTVYNQFWCPYGIAKDECEREYLTLPSDSDSVFFLSSSNCSLQFECSSGYSLYGNVFLPLGVFPEPSNIEKEIQTAERNGFSTAFECSREGNFELVFVSPRRRVVFVIHDLA</sequence>
<reference evidence="2" key="1">
    <citation type="submission" date="2022-10" db="EMBL/GenBank/DDBJ databases">
        <title>Genome assembly of Pristionchus species.</title>
        <authorList>
            <person name="Yoshida K."/>
            <person name="Sommer R.J."/>
        </authorList>
    </citation>
    <scope>NUCLEOTIDE SEQUENCE [LARGE SCALE GENOMIC DNA]</scope>
    <source>
        <strain evidence="2">RS5460</strain>
    </source>
</reference>
<feature type="non-terminal residue" evidence="1">
    <location>
        <position position="216"/>
    </location>
</feature>
<dbReference type="EMBL" id="BTRK01000002">
    <property type="protein sequence ID" value="GMR36696.1"/>
    <property type="molecule type" value="Genomic_DNA"/>
</dbReference>
<dbReference type="Proteomes" id="UP001328107">
    <property type="component" value="Unassembled WGS sequence"/>
</dbReference>
<dbReference type="AlphaFoldDB" id="A0AAN5CCT2"/>
<keyword evidence="2" id="KW-1185">Reference proteome</keyword>
<gene>
    <name evidence="1" type="ORF">PMAYCL1PPCAC_06891</name>
</gene>
<protein>
    <submittedName>
        <fullName evidence="1">Uncharacterized protein</fullName>
    </submittedName>
</protein>
<name>A0AAN5CCT2_9BILA</name>
<accession>A0AAN5CCT2</accession>
<evidence type="ECO:0000313" key="2">
    <source>
        <dbReference type="Proteomes" id="UP001328107"/>
    </source>
</evidence>